<dbReference type="PROSITE" id="PS50818">
    <property type="entry name" value="INTEIN_C_TER"/>
    <property type="match status" value="1"/>
</dbReference>
<dbReference type="Pfam" id="PF03237">
    <property type="entry name" value="Terminase_6N"/>
    <property type="match status" value="1"/>
</dbReference>
<dbReference type="PROSITE" id="PS50817">
    <property type="entry name" value="INTEIN_N_TER"/>
    <property type="match status" value="1"/>
</dbReference>
<dbReference type="AlphaFoldDB" id="A0A0F9MWX9"/>
<organism evidence="1">
    <name type="scientific">marine sediment metagenome</name>
    <dbReference type="NCBI Taxonomy" id="412755"/>
    <lineage>
        <taxon>unclassified sequences</taxon>
        <taxon>metagenomes</taxon>
        <taxon>ecological metagenomes</taxon>
    </lineage>
</organism>
<name>A0A0F9MWX9_9ZZZZ</name>
<accession>A0A0F9MWX9</accession>
<dbReference type="InterPro" id="IPR036844">
    <property type="entry name" value="Hint_dom_sf"/>
</dbReference>
<protein>
    <submittedName>
        <fullName evidence="1">Uncharacterized protein</fullName>
    </submittedName>
</protein>
<evidence type="ECO:0000313" key="1">
    <source>
        <dbReference type="EMBL" id="KKN10219.1"/>
    </source>
</evidence>
<dbReference type="InterPro" id="IPR030934">
    <property type="entry name" value="Intein_C"/>
</dbReference>
<comment type="caution">
    <text evidence="1">The sequence shown here is derived from an EMBL/GenBank/DDBJ whole genome shotgun (WGS) entry which is preliminary data.</text>
</comment>
<proteinExistence type="predicted"/>
<dbReference type="EMBL" id="LAZR01004264">
    <property type="protein sequence ID" value="KKN10219.1"/>
    <property type="molecule type" value="Genomic_DNA"/>
</dbReference>
<dbReference type="InterPro" id="IPR006141">
    <property type="entry name" value="Intein_N"/>
</dbReference>
<gene>
    <name evidence="1" type="ORF">LCGC14_1038750</name>
</gene>
<dbReference type="SUPFAM" id="SSF51294">
    <property type="entry name" value="Hedgehog/intein (Hint) domain"/>
    <property type="match status" value="1"/>
</dbReference>
<dbReference type="InterPro" id="IPR027417">
    <property type="entry name" value="P-loop_NTPase"/>
</dbReference>
<dbReference type="Gene3D" id="3.40.50.300">
    <property type="entry name" value="P-loop containing nucleotide triphosphate hydrolases"/>
    <property type="match status" value="1"/>
</dbReference>
<dbReference type="InterPro" id="IPR006142">
    <property type="entry name" value="INTEIN"/>
</dbReference>
<sequence>MSKAEKSLILSDPQRFILESPYKINLFMGGTGSGKTFIEAVISANFIKHFPQADGFIGANTYEQLNTSTLKRIRDVWRDVFGLIDGIHYVVGKRPPTGFNTDGHNFDRYDSIISFCNGAVIYKASLDNYKAHEGKEFAWAILDETKDTKEEAVKEVILHRLRQMGLKMHGEDINPLYIGTTPAKVDWINEWFELDRWEDEIAACIYNKEDYFHKEFANKCVTISSTFHNAVNLPKGHIEELLMEHTDRDGKITESGKRLIYSSPFVKAGGEFYSSFNRTIHTSDIDLIKDEPIHISYDFNVVPYITLICWQIIKREDYWEARCFDEFCLPSPDNTTEKVTKEFIRKHQHDLNAGLFYYGDPTGAARDTRSRKNDYTIIQETLIDYIGAKSNRVLYKAYPVVNRRDFINDIFDEIFDIRIIVDKGCKKMIADFEYLKEDADGKKLKTRVTDPDTKQTYEKYGHCMAKGTKISTIRGDVNIEDIKARDLVLTRYGYRRVLWAGITGENKLVRTYKIGDKILRCTPTHKIYTLFGFRQAQLLTRWTILCIFNGKKICEKQSNSTDLNFTDIKRAGILGDGLMGIRNIYTAICGNTITEQSRKAIMFITKMMTTIIIRLGISDAFQDLNIFLNTMIGYLKKSKTIRLKSLMNVQGRKLLNGITPILEGNGIDNTRTGPLSEMSEKCYVKNVETLLRHKPYKKSSSVPVNAKADTICESIDCSENGTKTENASFVKKHSQYISGRKHKLAVKSVELLSESIEPEVYDLYIDQHREYFANGILVHNCSDAADYMITAIFSEYMNKYSKQRGMRRAN</sequence>
<dbReference type="PRINTS" id="PR00379">
    <property type="entry name" value="INTEIN"/>
</dbReference>
<dbReference type="NCBIfam" id="TIGR01443">
    <property type="entry name" value="intein_Cterm"/>
    <property type="match status" value="1"/>
</dbReference>
<dbReference type="Gene3D" id="2.170.16.10">
    <property type="entry name" value="Hedgehog/Intein (Hint) domain"/>
    <property type="match status" value="2"/>
</dbReference>
<dbReference type="GO" id="GO:0016539">
    <property type="term" value="P:intein-mediated protein splicing"/>
    <property type="evidence" value="ECO:0007669"/>
    <property type="project" value="InterPro"/>
</dbReference>
<reference evidence="1" key="1">
    <citation type="journal article" date="2015" name="Nature">
        <title>Complex archaea that bridge the gap between prokaryotes and eukaryotes.</title>
        <authorList>
            <person name="Spang A."/>
            <person name="Saw J.H."/>
            <person name="Jorgensen S.L."/>
            <person name="Zaremba-Niedzwiedzka K."/>
            <person name="Martijn J."/>
            <person name="Lind A.E."/>
            <person name="van Eijk R."/>
            <person name="Schleper C."/>
            <person name="Guy L."/>
            <person name="Ettema T.J."/>
        </authorList>
    </citation>
    <scope>NUCLEOTIDE SEQUENCE</scope>
</reference>